<comment type="function">
    <text evidence="1">May protect the nitrogenase Fe-Mo protein from oxidative damage.</text>
</comment>
<sequence length="112" mass="12836">MDWFTRIDGVDELESAQSFFDFFQLEADPVLLRSRHLHIMAQFNRRLTAAVPLRIVGDAGTEHADWQLARRLLAESYQHIVDGPLTTQSGLAVYQRHNGSFIDWGDLLEVKP</sequence>
<name>A0ABZ2G4D1_9GAMM</name>
<evidence type="ECO:0000256" key="5">
    <source>
        <dbReference type="ARBA" id="ARBA00023231"/>
    </source>
</evidence>
<evidence type="ECO:0000313" key="6">
    <source>
        <dbReference type="EMBL" id="WWO36884.1"/>
    </source>
</evidence>
<keyword evidence="7" id="KW-1185">Reference proteome</keyword>
<evidence type="ECO:0000313" key="7">
    <source>
        <dbReference type="Proteomes" id="UP001379444"/>
    </source>
</evidence>
<evidence type="ECO:0000256" key="3">
    <source>
        <dbReference type="ARBA" id="ARBA00011284"/>
    </source>
</evidence>
<protein>
    <recommendedName>
        <fullName evidence="4">Nitrogenase-stabilizing/protective protein NifW</fullName>
    </recommendedName>
</protein>
<dbReference type="Proteomes" id="UP001379444">
    <property type="component" value="Chromosome"/>
</dbReference>
<gene>
    <name evidence="6" type="ORF">QNA12_09765</name>
</gene>
<dbReference type="InterPro" id="IPR004893">
    <property type="entry name" value="NifW"/>
</dbReference>
<reference evidence="6 7" key="1">
    <citation type="journal article" date="2024" name="Front. Plant Sci.">
        <title>Comprehensive phenomic and genomic studies of the species, Pectobacterium cacticida and proposal for reclassification as Alcorniella cacticida comb. nov.</title>
        <authorList>
            <person name="Jonca J."/>
            <person name="Pirhonen M."/>
            <person name="Waleron M.M."/>
            <person name="Gawor J."/>
            <person name="Mrozik A."/>
            <person name="Smoktunowicz M."/>
            <person name="Waleron K."/>
            <person name="Waleron M."/>
        </authorList>
    </citation>
    <scope>NUCLEOTIDE SEQUENCE [LARGE SCALE GENOMIC DNA]</scope>
    <source>
        <strain evidence="6 7">DPMP6</strain>
    </source>
</reference>
<evidence type="ECO:0000256" key="2">
    <source>
        <dbReference type="ARBA" id="ARBA00008351"/>
    </source>
</evidence>
<comment type="similarity">
    <text evidence="2">Belongs to the NifW family.</text>
</comment>
<evidence type="ECO:0000256" key="1">
    <source>
        <dbReference type="ARBA" id="ARBA00002247"/>
    </source>
</evidence>
<dbReference type="RefSeq" id="WP_264495812.1">
    <property type="nucleotide sequence ID" value="NZ_CP109947.1"/>
</dbReference>
<dbReference type="Pfam" id="PF03206">
    <property type="entry name" value="NifW"/>
    <property type="match status" value="1"/>
</dbReference>
<comment type="subunit">
    <text evidence="3">Homotrimer; associates with NifD.</text>
</comment>
<keyword evidence="5" id="KW-0535">Nitrogen fixation</keyword>
<proteinExistence type="inferred from homology"/>
<accession>A0ABZ2G4D1</accession>
<organism evidence="6 7">
    <name type="scientific">Pectobacterium cacticida</name>
    <dbReference type="NCBI Taxonomy" id="69221"/>
    <lineage>
        <taxon>Bacteria</taxon>
        <taxon>Pseudomonadati</taxon>
        <taxon>Pseudomonadota</taxon>
        <taxon>Gammaproteobacteria</taxon>
        <taxon>Enterobacterales</taxon>
        <taxon>Pectobacteriaceae</taxon>
        <taxon>Pectobacterium</taxon>
    </lineage>
</organism>
<dbReference type="EMBL" id="CP125967">
    <property type="protein sequence ID" value="WWO36884.1"/>
    <property type="molecule type" value="Genomic_DNA"/>
</dbReference>
<evidence type="ECO:0000256" key="4">
    <source>
        <dbReference type="ARBA" id="ARBA00016274"/>
    </source>
</evidence>